<dbReference type="AlphaFoldDB" id="A0A7J6MHZ7"/>
<dbReference type="PANTHER" id="PTHR48125">
    <property type="entry name" value="LP07818P1"/>
    <property type="match status" value="1"/>
</dbReference>
<feature type="compositionally biased region" description="Pro residues" evidence="1">
    <location>
        <begin position="80"/>
        <end position="110"/>
    </location>
</feature>
<dbReference type="EMBL" id="JAAPAO010000142">
    <property type="protein sequence ID" value="KAF4671057.1"/>
    <property type="molecule type" value="Genomic_DNA"/>
</dbReference>
<gene>
    <name evidence="2" type="ORF">FOL47_001722</name>
</gene>
<feature type="region of interest" description="Disordered" evidence="1">
    <location>
        <begin position="1"/>
        <end position="123"/>
    </location>
</feature>
<feature type="region of interest" description="Disordered" evidence="1">
    <location>
        <begin position="471"/>
        <end position="530"/>
    </location>
</feature>
<feature type="compositionally biased region" description="Low complexity" evidence="1">
    <location>
        <begin position="559"/>
        <end position="589"/>
    </location>
</feature>
<organism evidence="2 3">
    <name type="scientific">Perkinsus chesapeaki</name>
    <name type="common">Clam parasite</name>
    <name type="synonym">Perkinsus andrewsi</name>
    <dbReference type="NCBI Taxonomy" id="330153"/>
    <lineage>
        <taxon>Eukaryota</taxon>
        <taxon>Sar</taxon>
        <taxon>Alveolata</taxon>
        <taxon>Perkinsozoa</taxon>
        <taxon>Perkinsea</taxon>
        <taxon>Perkinsida</taxon>
        <taxon>Perkinsidae</taxon>
        <taxon>Perkinsus</taxon>
    </lineage>
</organism>
<feature type="compositionally biased region" description="Low complexity" evidence="1">
    <location>
        <begin position="52"/>
        <end position="63"/>
    </location>
</feature>
<dbReference type="OrthoDB" id="447823at2759"/>
<sequence>MAPQQVMSSSRGGLEYSYAIDRQMPPPQPIMQQPQGGVPKSPPMREGGGSLPLGQQQQQPLHGAHMEDMPVHDEYGRGPVLPPRRQPYPPPPQQYAAPPPPPARDMPPYRPQQLRPQPPKVDDPLLRKDVMEYVYERTVNIHQHSEECTSAIMQCLTQIINALELGMHGHILKLVPFHSDFFHRVRARPDSLTKRLANWLVQWVVDRSLRMVVLFMASLLVRKTEGRVIENMSLNAELQHDLSKCLSKLDGITRYCSTNEAQLIENLSETKGSARFIQQQFEQDGNKLESMQANLMQLMKWEGVLYVVVRLVRSLSRDMCSSRLFGLRQVQDAPTYNDMKTHSDEAISAISSRFASLNTTLQKLGSDVAEVKSQNMTIISALSSVSERLSWLEKADQERVRRVSSAAASPTAMPVLPTTAPQIKMYGTSQRSVINEMDLLSRNDITYGTSEMGTKCPSYHEEYYIRDTREETEHHTVPDEPAFYAPPPPPVMREQRPPAPTEPLRRQEWERAVKQEEAPQVQHEEGNSNVASVVIDLVDDDEEPSGEVATAEVIAISKSPGASSSAAGELARPLLSPSSYSESPEVSVKSTEEKEDLLPAPPAPRQEQDTPPAIPPGLASGPAPPPVVVVEEEAQPQNDVAVVDDIELPVASFPAVSDGPALETACSLVGKMNEEGLNANTDDKGVLWNTGARTRVLAAGFCDAGLAQLVALASAETGGDCLRIDIAKLDVEGLRGQSDLIRDFVLKLVDIFNTTDTAAGAALPEAINDLVEWLAEGPLDGVLL</sequence>
<feature type="compositionally biased region" description="Basic and acidic residues" evidence="1">
    <location>
        <begin position="64"/>
        <end position="76"/>
    </location>
</feature>
<evidence type="ECO:0000313" key="3">
    <source>
        <dbReference type="Proteomes" id="UP000591131"/>
    </source>
</evidence>
<name>A0A7J6MHZ7_PERCH</name>
<keyword evidence="3" id="KW-1185">Reference proteome</keyword>
<accession>A0A7J6MHZ7</accession>
<feature type="compositionally biased region" description="Pro residues" evidence="1">
    <location>
        <begin position="484"/>
        <end position="501"/>
    </location>
</feature>
<dbReference type="Proteomes" id="UP000591131">
    <property type="component" value="Unassembled WGS sequence"/>
</dbReference>
<evidence type="ECO:0000313" key="2">
    <source>
        <dbReference type="EMBL" id="KAF4671057.1"/>
    </source>
</evidence>
<feature type="region of interest" description="Disordered" evidence="1">
    <location>
        <begin position="559"/>
        <end position="626"/>
    </location>
</feature>
<dbReference type="PANTHER" id="PTHR48125:SF12">
    <property type="entry name" value="AT HOOK TRANSCRIPTION FACTOR FAMILY-RELATED"/>
    <property type="match status" value="1"/>
</dbReference>
<proteinExistence type="predicted"/>
<reference evidence="2 3" key="1">
    <citation type="submission" date="2020-04" db="EMBL/GenBank/DDBJ databases">
        <title>Perkinsus chesapeaki whole genome sequence.</title>
        <authorList>
            <person name="Bogema D.R."/>
        </authorList>
    </citation>
    <scope>NUCLEOTIDE SEQUENCE [LARGE SCALE GENOMIC DNA]</scope>
    <source>
        <strain evidence="2">ATCC PRA-425</strain>
    </source>
</reference>
<evidence type="ECO:0000256" key="1">
    <source>
        <dbReference type="SAM" id="MobiDB-lite"/>
    </source>
</evidence>
<feature type="compositionally biased region" description="Polar residues" evidence="1">
    <location>
        <begin position="1"/>
        <end position="11"/>
    </location>
</feature>
<protein>
    <submittedName>
        <fullName evidence="2">Uncharacterized protein</fullName>
    </submittedName>
</protein>
<comment type="caution">
    <text evidence="2">The sequence shown here is derived from an EMBL/GenBank/DDBJ whole genome shotgun (WGS) entry which is preliminary data.</text>
</comment>
<feature type="compositionally biased region" description="Basic and acidic residues" evidence="1">
    <location>
        <begin position="503"/>
        <end position="526"/>
    </location>
</feature>